<dbReference type="Proteomes" id="UP000501705">
    <property type="component" value="Chromosome"/>
</dbReference>
<feature type="transmembrane region" description="Helical" evidence="1">
    <location>
        <begin position="43"/>
        <end position="62"/>
    </location>
</feature>
<dbReference type="Pfam" id="PF03583">
    <property type="entry name" value="LIP"/>
    <property type="match status" value="1"/>
</dbReference>
<keyword evidence="1" id="KW-0812">Transmembrane</keyword>
<reference evidence="2 3" key="1">
    <citation type="journal article" date="2019" name="ACS Chem. Biol.">
        <title>Identification and Mobilization of a Cryptic Antibiotic Biosynthesis Gene Locus from a Human-Pathogenic Nocardia Isolate.</title>
        <authorList>
            <person name="Herisse M."/>
            <person name="Ishida K."/>
            <person name="Porter J.L."/>
            <person name="Howden B."/>
            <person name="Hertweck C."/>
            <person name="Stinear T.P."/>
            <person name="Pidot S.J."/>
        </authorList>
    </citation>
    <scope>NUCLEOTIDE SEQUENCE [LARGE SCALE GENOMIC DNA]</scope>
    <source>
        <strain evidence="2 3">AUSMDU00024985</strain>
    </source>
</reference>
<evidence type="ECO:0000313" key="3">
    <source>
        <dbReference type="Proteomes" id="UP000501705"/>
    </source>
</evidence>
<keyword evidence="1" id="KW-0472">Membrane</keyword>
<evidence type="ECO:0000256" key="1">
    <source>
        <dbReference type="SAM" id="Phobius"/>
    </source>
</evidence>
<evidence type="ECO:0000313" key="2">
    <source>
        <dbReference type="EMBL" id="QIS04747.1"/>
    </source>
</evidence>
<accession>A0A6G9XV13</accession>
<proteinExistence type="predicted"/>
<dbReference type="Gene3D" id="3.40.50.1820">
    <property type="entry name" value="alpha/beta hydrolase"/>
    <property type="match status" value="1"/>
</dbReference>
<protein>
    <submittedName>
        <fullName evidence="2">Lipase</fullName>
    </submittedName>
</protein>
<dbReference type="PANTHER" id="PTHR34853:SF1">
    <property type="entry name" value="LIPASE 5"/>
    <property type="match status" value="1"/>
</dbReference>
<gene>
    <name evidence="2" type="ORF">F5X71_22595</name>
</gene>
<organism evidence="2 3">
    <name type="scientific">Nocardia brasiliensis</name>
    <dbReference type="NCBI Taxonomy" id="37326"/>
    <lineage>
        <taxon>Bacteria</taxon>
        <taxon>Bacillati</taxon>
        <taxon>Actinomycetota</taxon>
        <taxon>Actinomycetes</taxon>
        <taxon>Mycobacteriales</taxon>
        <taxon>Nocardiaceae</taxon>
        <taxon>Nocardia</taxon>
    </lineage>
</organism>
<dbReference type="GO" id="GO:0016042">
    <property type="term" value="P:lipid catabolic process"/>
    <property type="evidence" value="ECO:0007669"/>
    <property type="project" value="InterPro"/>
</dbReference>
<dbReference type="AlphaFoldDB" id="A0A6G9XV13"/>
<dbReference type="SUPFAM" id="SSF53474">
    <property type="entry name" value="alpha/beta-Hydrolases"/>
    <property type="match status" value="1"/>
</dbReference>
<dbReference type="EMBL" id="CP046171">
    <property type="protein sequence ID" value="QIS04747.1"/>
    <property type="molecule type" value="Genomic_DNA"/>
</dbReference>
<dbReference type="GO" id="GO:0004806">
    <property type="term" value="F:triacylglycerol lipase activity"/>
    <property type="evidence" value="ECO:0007669"/>
    <property type="project" value="InterPro"/>
</dbReference>
<keyword evidence="1" id="KW-1133">Transmembrane helix</keyword>
<dbReference type="InterPro" id="IPR029058">
    <property type="entry name" value="AB_hydrolase_fold"/>
</dbReference>
<name>A0A6G9XV13_NOCBR</name>
<dbReference type="InterPro" id="IPR005152">
    <property type="entry name" value="Lipase_secreted"/>
</dbReference>
<sequence>MAGARCDGGPPRSQRGSNRMVNYSLVKEKVIVDRGVGMSTRSIAAWIAGFLAVALAVFSAVYPVSSSAGGFGAAGADRAPGGVAQVVAGGDVQGSGKAVEFSYWTRWADGEPVLSRAHLWLPEGDAPAGGWPVVSYAHGTSGNGDQCVGGTSASEEEPLTSLLRGGYAVTATFYPGIGTPDTPRHLDGVTEAHAVIDAVRASRTLDSRLGSRWAAMGVSQGGHAALNAAAIAAADAPELDFRGAVSFSTPPDLSLFAQARPGVPDIPMMHELTSQVALVLAGIRAARPDLNVDDYLTAEGKRVLGMTNTLCIKGLNEATAGLGIGDLLSRPIPGSPLEAPLQRYVATPTSGYARPLFIAHGYKDILAPLPALAPLLAQMAVNGVRPDFRIYDADHGGVVGAATSDALVFLDRIVR</sequence>
<dbReference type="PANTHER" id="PTHR34853">
    <property type="match status" value="1"/>
</dbReference>